<evidence type="ECO:0000259" key="6">
    <source>
        <dbReference type="SMART" id="SM01005"/>
    </source>
</evidence>
<evidence type="ECO:0000256" key="1">
    <source>
        <dbReference type="ARBA" id="ARBA00001933"/>
    </source>
</evidence>
<feature type="modified residue" description="N6-(pyridoxal phosphate)lysine" evidence="4">
    <location>
        <position position="33"/>
    </location>
</feature>
<dbReference type="Proteomes" id="UP000006431">
    <property type="component" value="Unassembled WGS sequence"/>
</dbReference>
<dbReference type="SMART" id="SM01005">
    <property type="entry name" value="Ala_racemase_C"/>
    <property type="match status" value="1"/>
</dbReference>
<gene>
    <name evidence="7" type="primary">alr</name>
    <name evidence="7" type="ORF">SMGD1_0864</name>
</gene>
<dbReference type="eggNOG" id="COG0787">
    <property type="taxonomic scope" value="Bacteria"/>
</dbReference>
<sequence>MANIILNKNNFFNNLDLISKHTKSKDKIAIVLKDNAYGHGISEMASLAKEYGVKKAVVRSNDEAKSIEEFFEYILVLGDIPKEPSSKMRYTINDIKSISKFPKETLVELKVDTGMHRNGISMSELHDAFMQIKEAGLILEAVFTHHRSSDELTSEWFWQNDNFKKVKQEAAYLAEEFGFGSLRFHSANSASLFRTDSFDEDMARVGIASYGCLEGYEGFAPVLSLYADKISSREVKRGQRVGYGGTFVAKDNCVVSNYDFGYGDGFLRNSSNEFVTSNGVEQVGRISMDNSSFITNEENLLIFNNAIDAAKSAGTISYEILTSLKASLKREIV</sequence>
<evidence type="ECO:0000313" key="8">
    <source>
        <dbReference type="Proteomes" id="UP000006431"/>
    </source>
</evidence>
<dbReference type="InterPro" id="IPR001608">
    <property type="entry name" value="Ala_racemase_N"/>
</dbReference>
<dbReference type="NCBIfam" id="NF000791">
    <property type="entry name" value="PRK00053.2-2"/>
    <property type="match status" value="1"/>
</dbReference>
<feature type="binding site" evidence="5">
    <location>
        <position position="117"/>
    </location>
    <ligand>
        <name>substrate</name>
    </ligand>
</feature>
<evidence type="ECO:0000256" key="4">
    <source>
        <dbReference type="PIRSR" id="PIRSR600821-50"/>
    </source>
</evidence>
<dbReference type="HOGENOM" id="CLU_028393_2_2_7"/>
<dbReference type="AlphaFoldDB" id="B6BM33"/>
<dbReference type="PANTHER" id="PTHR30511:SF0">
    <property type="entry name" value="ALANINE RACEMASE, CATABOLIC-RELATED"/>
    <property type="match status" value="1"/>
</dbReference>
<dbReference type="STRING" id="929558.SMGD1_0864"/>
<reference evidence="7 8" key="1">
    <citation type="journal article" date="2012" name="Proc. Natl. Acad. Sci. U.S.A.">
        <title>Genome and physiology of a model Epsilonproteobacterium responsible for sulfide detoxification in marine oxygen depletion zones.</title>
        <authorList>
            <person name="Grote J."/>
            <person name="Schott T."/>
            <person name="Bruckner C.G."/>
            <person name="Glockner F.O."/>
            <person name="Jost G."/>
            <person name="Teeling H."/>
            <person name="Labrenz M."/>
            <person name="Jurgens K."/>
        </authorList>
    </citation>
    <scope>NUCLEOTIDE SEQUENCE [LARGE SCALE GENOMIC DNA]</scope>
    <source>
        <strain evidence="7 8">GD1</strain>
    </source>
</reference>
<feature type="domain" description="Alanine racemase C-terminal" evidence="6">
    <location>
        <begin position="222"/>
        <end position="333"/>
    </location>
</feature>
<dbReference type="InterPro" id="IPR009006">
    <property type="entry name" value="Ala_racemase/Decarboxylase_C"/>
</dbReference>
<evidence type="ECO:0000313" key="7">
    <source>
        <dbReference type="EMBL" id="EHP29391.1"/>
    </source>
</evidence>
<keyword evidence="2 4" id="KW-0663">Pyridoxal phosphate</keyword>
<evidence type="ECO:0000256" key="3">
    <source>
        <dbReference type="ARBA" id="ARBA00023235"/>
    </source>
</evidence>
<dbReference type="PANTHER" id="PTHR30511">
    <property type="entry name" value="ALANINE RACEMASE"/>
    <property type="match status" value="1"/>
</dbReference>
<comment type="cofactor">
    <cofactor evidence="1 4">
        <name>pyridoxal 5'-phosphate</name>
        <dbReference type="ChEBI" id="CHEBI:597326"/>
    </cofactor>
</comment>
<dbReference type="OrthoDB" id="9813814at2"/>
<comment type="caution">
    <text evidence="7">The sequence shown here is derived from an EMBL/GenBank/DDBJ whole genome shotgun (WGS) entry which is preliminary data.</text>
</comment>
<accession>H1FX81</accession>
<dbReference type="RefSeq" id="WP_008339168.1">
    <property type="nucleotide sequence ID" value="NZ_AFRZ01000001.1"/>
</dbReference>
<dbReference type="InterPro" id="IPR000821">
    <property type="entry name" value="Ala_racemase"/>
</dbReference>
<dbReference type="GO" id="GO:0008784">
    <property type="term" value="F:alanine racemase activity"/>
    <property type="evidence" value="ECO:0007669"/>
    <property type="project" value="UniProtKB-EC"/>
</dbReference>
<dbReference type="Pfam" id="PF00842">
    <property type="entry name" value="Ala_racemase_C"/>
    <property type="match status" value="1"/>
</dbReference>
<dbReference type="Gene3D" id="2.40.37.10">
    <property type="entry name" value="Lyase, Ornithine Decarboxylase, Chain A, domain 1"/>
    <property type="match status" value="1"/>
</dbReference>
<evidence type="ECO:0000256" key="5">
    <source>
        <dbReference type="PIRSR" id="PIRSR600821-52"/>
    </source>
</evidence>
<feature type="binding site" evidence="5">
    <location>
        <position position="288"/>
    </location>
    <ligand>
        <name>substrate</name>
    </ligand>
</feature>
<evidence type="ECO:0000256" key="2">
    <source>
        <dbReference type="ARBA" id="ARBA00022898"/>
    </source>
</evidence>
<dbReference type="PRINTS" id="PR00992">
    <property type="entry name" value="ALARACEMASE"/>
</dbReference>
<dbReference type="GO" id="GO:0030632">
    <property type="term" value="P:D-alanine biosynthetic process"/>
    <property type="evidence" value="ECO:0007669"/>
    <property type="project" value="TreeGrafter"/>
</dbReference>
<dbReference type="EC" id="5.1.1.1" evidence="7"/>
<dbReference type="EMBL" id="AFRZ01000001">
    <property type="protein sequence ID" value="EHP29391.1"/>
    <property type="molecule type" value="Genomic_DNA"/>
</dbReference>
<dbReference type="SUPFAM" id="SSF50621">
    <property type="entry name" value="Alanine racemase C-terminal domain-like"/>
    <property type="match status" value="1"/>
</dbReference>
<dbReference type="InterPro" id="IPR011079">
    <property type="entry name" value="Ala_racemase_C"/>
</dbReference>
<dbReference type="Pfam" id="PF01168">
    <property type="entry name" value="Ala_racemase_N"/>
    <property type="match status" value="1"/>
</dbReference>
<dbReference type="GO" id="GO:0030170">
    <property type="term" value="F:pyridoxal phosphate binding"/>
    <property type="evidence" value="ECO:0007669"/>
    <property type="project" value="TreeGrafter"/>
</dbReference>
<dbReference type="InterPro" id="IPR029066">
    <property type="entry name" value="PLP-binding_barrel"/>
</dbReference>
<protein>
    <submittedName>
        <fullName evidence="7">Alanine racemase</fullName>
        <ecNumber evidence="7">5.1.1.1</ecNumber>
    </submittedName>
</protein>
<name>B6BM33_SULGG</name>
<keyword evidence="8" id="KW-1185">Reference proteome</keyword>
<dbReference type="SUPFAM" id="SSF51419">
    <property type="entry name" value="PLP-binding barrel"/>
    <property type="match status" value="1"/>
</dbReference>
<accession>B6BM33</accession>
<keyword evidence="3 7" id="KW-0413">Isomerase</keyword>
<dbReference type="PATRIC" id="fig|929558.5.peg.863"/>
<proteinExistence type="predicted"/>
<dbReference type="GO" id="GO:0005829">
    <property type="term" value="C:cytosol"/>
    <property type="evidence" value="ECO:0007669"/>
    <property type="project" value="TreeGrafter"/>
</dbReference>
<dbReference type="Gene3D" id="3.20.20.10">
    <property type="entry name" value="Alanine racemase"/>
    <property type="match status" value="1"/>
</dbReference>
<organism evidence="7 8">
    <name type="scientific">Sulfurimonas gotlandica (strain DSM 19862 / JCM 16533 / GD1)</name>
    <dbReference type="NCBI Taxonomy" id="929558"/>
    <lineage>
        <taxon>Bacteria</taxon>
        <taxon>Pseudomonadati</taxon>
        <taxon>Campylobacterota</taxon>
        <taxon>Epsilonproteobacteria</taxon>
        <taxon>Campylobacterales</taxon>
        <taxon>Sulfurimonadaceae</taxon>
        <taxon>Sulfurimonas</taxon>
    </lineage>
</organism>